<name>A0A833EAC4_CALS0</name>
<dbReference type="SUPFAM" id="SSF53383">
    <property type="entry name" value="PLP-dependent transferases"/>
    <property type="match status" value="1"/>
</dbReference>
<gene>
    <name evidence="7" type="ORF">EYH45_07430</name>
</gene>
<evidence type="ECO:0000256" key="5">
    <source>
        <dbReference type="ARBA" id="ARBA00022898"/>
    </source>
</evidence>
<feature type="domain" description="Aminotransferase class V" evidence="6">
    <location>
        <begin position="47"/>
        <end position="336"/>
    </location>
</feature>
<evidence type="ECO:0000256" key="2">
    <source>
        <dbReference type="ARBA" id="ARBA00009236"/>
    </source>
</evidence>
<dbReference type="InterPro" id="IPR024169">
    <property type="entry name" value="SP_NH2Trfase/AEP_transaminase"/>
</dbReference>
<proteinExistence type="inferred from homology"/>
<accession>A0A833EAC4</accession>
<evidence type="ECO:0000256" key="4">
    <source>
        <dbReference type="ARBA" id="ARBA00022679"/>
    </source>
</evidence>
<dbReference type="GO" id="GO:0008453">
    <property type="term" value="F:alanine-glyoxylate transaminase activity"/>
    <property type="evidence" value="ECO:0007669"/>
    <property type="project" value="TreeGrafter"/>
</dbReference>
<evidence type="ECO:0000256" key="3">
    <source>
        <dbReference type="ARBA" id="ARBA00022576"/>
    </source>
</evidence>
<dbReference type="InterPro" id="IPR015424">
    <property type="entry name" value="PyrdxlP-dep_Trfase"/>
</dbReference>
<comment type="caution">
    <text evidence="7">The sequence shown here is derived from an EMBL/GenBank/DDBJ whole genome shotgun (WGS) entry which is preliminary data.</text>
</comment>
<evidence type="ECO:0000313" key="8">
    <source>
        <dbReference type="Proteomes" id="UP000608579"/>
    </source>
</evidence>
<keyword evidence="3 7" id="KW-0032">Aminotransferase</keyword>
<dbReference type="CDD" id="cd06451">
    <property type="entry name" value="AGAT_like"/>
    <property type="match status" value="1"/>
</dbReference>
<sequence>MQEYGELLPPERLLLGPGPANVDPRVLRSLSLPVVGYTDPFLYGVLDDIQELLRYVFQTSNRLTLPVSGTGSAGMEMAVHNLVEEGDEVVVGIAGFFGDRIVQVIKRAGGKVIPVETEWGRALEAEKIEDALKNSNAEVIAVVHGETSTGVLQPLEKIAKIAKEYDALLLVDAVTTLGGSEIKVDGLGIDACYSCSQKCLGCTPGLAPVTFSKKAYDKIANRKKELRSWYLDVRLVEKYWSGDRVYHHTPPVSMLYALREALRIIREEGIEDRWRRHETTGRALIRGLEALGMALLVEDEEIRLPQLTTVLIPNGLDDAATRKELLERYGIEIGGGLGPFKGKVWRIGLMGYNANVKNVLHLLSALEKILKKHGFPVKNGEAVKAASEYLESR</sequence>
<dbReference type="PANTHER" id="PTHR21152:SF40">
    <property type="entry name" value="ALANINE--GLYOXYLATE AMINOTRANSFERASE"/>
    <property type="match status" value="1"/>
</dbReference>
<dbReference type="InterPro" id="IPR000192">
    <property type="entry name" value="Aminotrans_V_dom"/>
</dbReference>
<dbReference type="PIRSF" id="PIRSF000524">
    <property type="entry name" value="SPT"/>
    <property type="match status" value="1"/>
</dbReference>
<evidence type="ECO:0000313" key="7">
    <source>
        <dbReference type="EMBL" id="HIQ30377.1"/>
    </source>
</evidence>
<comment type="similarity">
    <text evidence="2">Belongs to the class-V pyridoxal-phosphate-dependent aminotransferase family.</text>
</comment>
<dbReference type="GO" id="GO:0004760">
    <property type="term" value="F:L-serine-pyruvate transaminase activity"/>
    <property type="evidence" value="ECO:0007669"/>
    <property type="project" value="TreeGrafter"/>
</dbReference>
<dbReference type="GO" id="GO:0019265">
    <property type="term" value="P:glycine biosynthetic process, by transamination of glyoxylate"/>
    <property type="evidence" value="ECO:0007669"/>
    <property type="project" value="TreeGrafter"/>
</dbReference>
<dbReference type="Gene3D" id="3.40.640.10">
    <property type="entry name" value="Type I PLP-dependent aspartate aminotransferase-like (Major domain)"/>
    <property type="match status" value="1"/>
</dbReference>
<dbReference type="AlphaFoldDB" id="A0A833EAC4"/>
<keyword evidence="4 7" id="KW-0808">Transferase</keyword>
<dbReference type="InterPro" id="IPR015422">
    <property type="entry name" value="PyrdxlP-dep_Trfase_small"/>
</dbReference>
<comment type="cofactor">
    <cofactor evidence="1">
        <name>pyridoxal 5'-phosphate</name>
        <dbReference type="ChEBI" id="CHEBI:597326"/>
    </cofactor>
</comment>
<dbReference type="Proteomes" id="UP000608579">
    <property type="component" value="Unassembled WGS sequence"/>
</dbReference>
<evidence type="ECO:0000259" key="6">
    <source>
        <dbReference type="Pfam" id="PF00266"/>
    </source>
</evidence>
<organism evidence="7 8">
    <name type="scientific">Caldiarchaeum subterraneum</name>
    <dbReference type="NCBI Taxonomy" id="311458"/>
    <lineage>
        <taxon>Archaea</taxon>
        <taxon>Nitrososphaerota</taxon>
        <taxon>Candidatus Caldarchaeales</taxon>
        <taxon>Candidatus Caldarchaeaceae</taxon>
        <taxon>Candidatus Caldarchaeum</taxon>
    </lineage>
</organism>
<keyword evidence="5" id="KW-0663">Pyridoxal phosphate</keyword>
<protein>
    <submittedName>
        <fullName evidence="7">Alanine--glyoxylate aminotransferase family protein</fullName>
    </submittedName>
</protein>
<dbReference type="FunFam" id="3.40.640.10:FF:000027">
    <property type="entry name" value="Serine--pyruvate aminotransferase, mitochondrial"/>
    <property type="match status" value="1"/>
</dbReference>
<dbReference type="Gene3D" id="3.90.1150.10">
    <property type="entry name" value="Aspartate Aminotransferase, domain 1"/>
    <property type="match status" value="1"/>
</dbReference>
<evidence type="ECO:0000256" key="1">
    <source>
        <dbReference type="ARBA" id="ARBA00001933"/>
    </source>
</evidence>
<dbReference type="Pfam" id="PF00266">
    <property type="entry name" value="Aminotran_5"/>
    <property type="match status" value="1"/>
</dbReference>
<dbReference type="EMBL" id="DQVM01000144">
    <property type="protein sequence ID" value="HIQ30377.1"/>
    <property type="molecule type" value="Genomic_DNA"/>
</dbReference>
<reference evidence="7" key="1">
    <citation type="journal article" date="2020" name="ISME J.">
        <title>Gammaproteobacteria mediating utilization of methyl-, sulfur- and petroleum organic compounds in deep ocean hydrothermal plumes.</title>
        <authorList>
            <person name="Zhou Z."/>
            <person name="Liu Y."/>
            <person name="Pan J."/>
            <person name="Cron B.R."/>
            <person name="Toner B.M."/>
            <person name="Anantharaman K."/>
            <person name="Breier J.A."/>
            <person name="Dick G.J."/>
            <person name="Li M."/>
        </authorList>
    </citation>
    <scope>NUCLEOTIDE SEQUENCE</scope>
    <source>
        <strain evidence="7">SZUA-1515</strain>
    </source>
</reference>
<dbReference type="InterPro" id="IPR015421">
    <property type="entry name" value="PyrdxlP-dep_Trfase_major"/>
</dbReference>
<dbReference type="PANTHER" id="PTHR21152">
    <property type="entry name" value="AMINOTRANSFERASE CLASS V"/>
    <property type="match status" value="1"/>
</dbReference>